<dbReference type="EMBL" id="QTSX02000108">
    <property type="protein sequence ID" value="KAJ9088554.1"/>
    <property type="molecule type" value="Genomic_DNA"/>
</dbReference>
<evidence type="ECO:0000313" key="2">
    <source>
        <dbReference type="Proteomes" id="UP001165960"/>
    </source>
</evidence>
<name>A0ACC2UN54_9FUNG</name>
<comment type="caution">
    <text evidence="1">The sequence shown here is derived from an EMBL/GenBank/DDBJ whole genome shotgun (WGS) entry which is preliminary data.</text>
</comment>
<sequence length="237" mass="26863">MIFFEHVPMFFFLFFLFVASELQYTVTVHHNGSRVCSGALVSNRMVLTDAKCLKHPSSEYTVGILKSLNNIHILSRLEYFKVAEIHKDSATKYLRSSVGALVLEYSKPTLPSLLLDRAGIGSFANIPFKLVSRIRDHQGMDLKVINLDSFTHKCPTYIEGKPIIPLCISQKLLMDQLCSADIGSPLIYYTGKVTWLVGLKGDCYKYSSSGDYITTGREYVEFSSIYSQYSWLKRIVK</sequence>
<protein>
    <submittedName>
        <fullName evidence="1">Uncharacterized protein</fullName>
    </submittedName>
</protein>
<evidence type="ECO:0000313" key="1">
    <source>
        <dbReference type="EMBL" id="KAJ9088554.1"/>
    </source>
</evidence>
<organism evidence="1 2">
    <name type="scientific">Entomophthora muscae</name>
    <dbReference type="NCBI Taxonomy" id="34485"/>
    <lineage>
        <taxon>Eukaryota</taxon>
        <taxon>Fungi</taxon>
        <taxon>Fungi incertae sedis</taxon>
        <taxon>Zoopagomycota</taxon>
        <taxon>Entomophthoromycotina</taxon>
        <taxon>Entomophthoromycetes</taxon>
        <taxon>Entomophthorales</taxon>
        <taxon>Entomophthoraceae</taxon>
        <taxon>Entomophthora</taxon>
    </lineage>
</organism>
<dbReference type="Proteomes" id="UP001165960">
    <property type="component" value="Unassembled WGS sequence"/>
</dbReference>
<reference evidence="1" key="1">
    <citation type="submission" date="2022-04" db="EMBL/GenBank/DDBJ databases">
        <title>Genome of the entomopathogenic fungus Entomophthora muscae.</title>
        <authorList>
            <person name="Elya C."/>
            <person name="Lovett B.R."/>
            <person name="Lee E."/>
            <person name="Macias A.M."/>
            <person name="Hajek A.E."/>
            <person name="De Bivort B.L."/>
            <person name="Kasson M.T."/>
            <person name="De Fine Licht H.H."/>
            <person name="Stajich J.E."/>
        </authorList>
    </citation>
    <scope>NUCLEOTIDE SEQUENCE</scope>
    <source>
        <strain evidence="1">Berkeley</strain>
    </source>
</reference>
<gene>
    <name evidence="1" type="ORF">DSO57_1021934</name>
</gene>
<proteinExistence type="predicted"/>
<keyword evidence="2" id="KW-1185">Reference proteome</keyword>
<accession>A0ACC2UN54</accession>